<evidence type="ECO:0000256" key="1">
    <source>
        <dbReference type="ARBA" id="ARBA00004162"/>
    </source>
</evidence>
<feature type="domain" description="OmpA-like" evidence="10">
    <location>
        <begin position="117"/>
        <end position="241"/>
    </location>
</feature>
<sequence>MAKKKDPCNCPKCLPNWLAAFGDLMSLLLCFFVLLLSMSTMDAKKVQEAIGSLAGALSVLEGGTKTEISRERQQQATPIEQQEETAQRVKTLSRTITDVNEMLKATGSPEVTLEESEDGFIIRLPSNLLFRAGSAAIDNDDAILFLKRIAMVIQQLPEDLHINARGHTDSEPPSQDSPFRDNWELSSARAVSVIKELLLSNVSPERVVASGKSSYEPLASNATAEGRAKNRRVDLHFYSLNKDNKNAAQQSVLDQQGAQ</sequence>
<comment type="similarity">
    <text evidence="2">Belongs to the MotB family.</text>
</comment>
<dbReference type="Proteomes" id="UP000703590">
    <property type="component" value="Unassembled WGS sequence"/>
</dbReference>
<evidence type="ECO:0000256" key="7">
    <source>
        <dbReference type="PROSITE-ProRule" id="PRU00473"/>
    </source>
</evidence>
<dbReference type="CDD" id="cd07185">
    <property type="entry name" value="OmpA_C-like"/>
    <property type="match status" value="1"/>
</dbReference>
<evidence type="ECO:0000256" key="5">
    <source>
        <dbReference type="ARBA" id="ARBA00022989"/>
    </source>
</evidence>
<dbReference type="InterPro" id="IPR025713">
    <property type="entry name" value="MotB-like_N_dom"/>
</dbReference>
<dbReference type="Pfam" id="PF00691">
    <property type="entry name" value="OmpA"/>
    <property type="match status" value="1"/>
</dbReference>
<evidence type="ECO:0000256" key="8">
    <source>
        <dbReference type="SAM" id="MobiDB-lite"/>
    </source>
</evidence>
<dbReference type="Pfam" id="PF13677">
    <property type="entry name" value="MotB_plug"/>
    <property type="match status" value="1"/>
</dbReference>
<dbReference type="PANTHER" id="PTHR30329:SF21">
    <property type="entry name" value="LIPOPROTEIN YIAD-RELATED"/>
    <property type="match status" value="1"/>
</dbReference>
<keyword evidence="3" id="KW-1003">Cell membrane</keyword>
<feature type="transmembrane region" description="Helical" evidence="9">
    <location>
        <begin position="17"/>
        <end position="36"/>
    </location>
</feature>
<comment type="caution">
    <text evidence="11">The sequence shown here is derived from an EMBL/GenBank/DDBJ whole genome shotgun (WGS) entry which is preliminary data.</text>
</comment>
<feature type="compositionally biased region" description="Polar residues" evidence="8">
    <location>
        <begin position="246"/>
        <end position="259"/>
    </location>
</feature>
<accession>A0ABS2WT03</accession>
<dbReference type="InterPro" id="IPR050330">
    <property type="entry name" value="Bact_OuterMem_StrucFunc"/>
</dbReference>
<dbReference type="RefSeq" id="WP_205459059.1">
    <property type="nucleotide sequence ID" value="NZ_JAFHKK010000013.1"/>
</dbReference>
<feature type="region of interest" description="Disordered" evidence="8">
    <location>
        <begin position="240"/>
        <end position="259"/>
    </location>
</feature>
<reference evidence="12" key="2">
    <citation type="submission" date="2021-02" db="EMBL/GenBank/DDBJ databases">
        <title>Sulfurospirillum tamanensis sp. nov.</title>
        <authorList>
            <person name="Merkel A.Y."/>
        </authorList>
    </citation>
    <scope>NUCLEOTIDE SEQUENCE [LARGE SCALE GENOMIC DNA]</scope>
    <source>
        <strain evidence="12">T05b</strain>
    </source>
</reference>
<evidence type="ECO:0000256" key="9">
    <source>
        <dbReference type="SAM" id="Phobius"/>
    </source>
</evidence>
<keyword evidence="5 9" id="KW-1133">Transmembrane helix</keyword>
<dbReference type="PANTHER" id="PTHR30329">
    <property type="entry name" value="STATOR ELEMENT OF FLAGELLAR MOTOR COMPLEX"/>
    <property type="match status" value="1"/>
</dbReference>
<dbReference type="SUPFAM" id="SSF103088">
    <property type="entry name" value="OmpA-like"/>
    <property type="match status" value="1"/>
</dbReference>
<name>A0ABS2WT03_9BACT</name>
<keyword evidence="6 7" id="KW-0472">Membrane</keyword>
<evidence type="ECO:0000256" key="3">
    <source>
        <dbReference type="ARBA" id="ARBA00022475"/>
    </source>
</evidence>
<dbReference type="InterPro" id="IPR036737">
    <property type="entry name" value="OmpA-like_sf"/>
</dbReference>
<organism evidence="11 12">
    <name type="scientific">Sulfurospirillum tamanense</name>
    <dbReference type="NCBI Taxonomy" id="2813362"/>
    <lineage>
        <taxon>Bacteria</taxon>
        <taxon>Pseudomonadati</taxon>
        <taxon>Campylobacterota</taxon>
        <taxon>Epsilonproteobacteria</taxon>
        <taxon>Campylobacterales</taxon>
        <taxon>Sulfurospirillaceae</taxon>
        <taxon>Sulfurospirillum</taxon>
    </lineage>
</organism>
<keyword evidence="4 9" id="KW-0812">Transmembrane</keyword>
<dbReference type="Gene3D" id="3.30.1330.60">
    <property type="entry name" value="OmpA-like domain"/>
    <property type="match status" value="1"/>
</dbReference>
<evidence type="ECO:0000256" key="2">
    <source>
        <dbReference type="ARBA" id="ARBA00008914"/>
    </source>
</evidence>
<reference evidence="11 12" key="3">
    <citation type="submission" date="2021-02" db="EMBL/GenBank/DDBJ databases">
        <authorList>
            <person name="Merkel A.Y."/>
        </authorList>
    </citation>
    <scope>NUCLEOTIDE SEQUENCE [LARGE SCALE GENOMIC DNA]</scope>
    <source>
        <strain evidence="11 12">T05b</strain>
    </source>
</reference>
<evidence type="ECO:0000256" key="6">
    <source>
        <dbReference type="ARBA" id="ARBA00023136"/>
    </source>
</evidence>
<evidence type="ECO:0000313" key="12">
    <source>
        <dbReference type="Proteomes" id="UP000703590"/>
    </source>
</evidence>
<gene>
    <name evidence="11" type="ORF">JWV37_06930</name>
</gene>
<evidence type="ECO:0000313" key="11">
    <source>
        <dbReference type="EMBL" id="MBN2964508.1"/>
    </source>
</evidence>
<dbReference type="PROSITE" id="PS51123">
    <property type="entry name" value="OMPA_2"/>
    <property type="match status" value="1"/>
</dbReference>
<comment type="subcellular location">
    <subcellularLocation>
        <location evidence="1">Cell membrane</location>
        <topology evidence="1">Single-pass membrane protein</topology>
    </subcellularLocation>
</comment>
<evidence type="ECO:0000256" key="4">
    <source>
        <dbReference type="ARBA" id="ARBA00022692"/>
    </source>
</evidence>
<evidence type="ECO:0000259" key="10">
    <source>
        <dbReference type="PROSITE" id="PS51123"/>
    </source>
</evidence>
<proteinExistence type="inferred from homology"/>
<keyword evidence="12" id="KW-1185">Reference proteome</keyword>
<dbReference type="EMBL" id="JAFHKK010000013">
    <property type="protein sequence ID" value="MBN2964508.1"/>
    <property type="molecule type" value="Genomic_DNA"/>
</dbReference>
<dbReference type="InterPro" id="IPR006665">
    <property type="entry name" value="OmpA-like"/>
</dbReference>
<reference evidence="11 12" key="1">
    <citation type="submission" date="2021-02" db="EMBL/GenBank/DDBJ databases">
        <title>Sulfurospirillum tamanensis sp. nov.</title>
        <authorList>
            <person name="Frolova A."/>
            <person name="Merkel A."/>
            <person name="Slobodkin A."/>
        </authorList>
    </citation>
    <scope>NUCLEOTIDE SEQUENCE [LARGE SCALE GENOMIC DNA]</scope>
    <source>
        <strain evidence="11 12">T05b</strain>
    </source>
</reference>
<protein>
    <submittedName>
        <fullName evidence="11">OmpA family protein</fullName>
    </submittedName>
</protein>